<dbReference type="InterPro" id="IPR013856">
    <property type="entry name" value="Peptidase_M4_domain"/>
</dbReference>
<name>A0A8H3Z2D4_VENIN</name>
<evidence type="ECO:0000256" key="3">
    <source>
        <dbReference type="ARBA" id="ARBA00022723"/>
    </source>
</evidence>
<sequence>MAMSSNKTTSWCSIIPEERLLNIAHDENATPELRNVARNTIKEGEALFAKSSQSSQVVGSINGREFPTSFNGKPPPTDGECESFIWTAHSTHELPGEFCLIPRDENPLPDMLDFELRKIYHFFYDVFGWKLFDNNGNQLHITLQYGDNCINAYWNGSQVVLGSGWNNFDTAHVVRFEFAYDVLAHELTHGLIAQTSGLDYRNEPGALNEHLADVFGVLYKQYSGSLDPEDHKSWMIGVDVFEGRLYESKTSVYPIRPAGGLNGYTPPFRIGVDDPSDGSRVDYDFLRSLADPERTYPKQCIRYPRHPKKWVVLPQDNGGVHHYSGIPNLAFHKAATKAGGQACWGVGQVWFRAMVDPRLRSDSTMPHFAALTIEWAQKEYPLFEVAILQGWEWVEVEPMLMVHGEGAQPSHQCLGPTPLCRRTSLPKGTPNIDPSRIPPKSAHGSFVFRGWEGDIGARKEVREEMD</sequence>
<dbReference type="EMBL" id="WNWQ01000506">
    <property type="protein sequence ID" value="KAE9966798.1"/>
    <property type="molecule type" value="Genomic_DNA"/>
</dbReference>
<evidence type="ECO:0000256" key="6">
    <source>
        <dbReference type="ARBA" id="ARBA00023049"/>
    </source>
</evidence>
<dbReference type="GO" id="GO:0004222">
    <property type="term" value="F:metalloendopeptidase activity"/>
    <property type="evidence" value="ECO:0007669"/>
    <property type="project" value="InterPro"/>
</dbReference>
<dbReference type="EMBL" id="WNWS01000063">
    <property type="protein sequence ID" value="KAE9983385.1"/>
    <property type="molecule type" value="Genomic_DNA"/>
</dbReference>
<organism evidence="10 13">
    <name type="scientific">Venturia inaequalis</name>
    <name type="common">Apple scab fungus</name>
    <dbReference type="NCBI Taxonomy" id="5025"/>
    <lineage>
        <taxon>Eukaryota</taxon>
        <taxon>Fungi</taxon>
        <taxon>Dikarya</taxon>
        <taxon>Ascomycota</taxon>
        <taxon>Pezizomycotina</taxon>
        <taxon>Dothideomycetes</taxon>
        <taxon>Pleosporomycetidae</taxon>
        <taxon>Venturiales</taxon>
        <taxon>Venturiaceae</taxon>
        <taxon>Venturia</taxon>
    </lineage>
</organism>
<keyword evidence="2" id="KW-0645">Protease</keyword>
<feature type="domain" description="Peptidase M4 C-terminal" evidence="8">
    <location>
        <begin position="196"/>
        <end position="242"/>
    </location>
</feature>
<dbReference type="Proteomes" id="UP000433883">
    <property type="component" value="Unassembled WGS sequence"/>
</dbReference>
<evidence type="ECO:0000313" key="11">
    <source>
        <dbReference type="EMBL" id="KAE9983385.1"/>
    </source>
</evidence>
<dbReference type="Pfam" id="PF01447">
    <property type="entry name" value="Peptidase_M4"/>
    <property type="match status" value="1"/>
</dbReference>
<dbReference type="Proteomes" id="UP000490939">
    <property type="component" value="Unassembled WGS sequence"/>
</dbReference>
<comment type="similarity">
    <text evidence="1">Belongs to the peptidase M4 family.</text>
</comment>
<feature type="domain" description="Peptidase M4 C-terminal" evidence="8">
    <location>
        <begin position="280"/>
        <end position="381"/>
    </location>
</feature>
<dbReference type="InterPro" id="IPR023612">
    <property type="entry name" value="Peptidase_M4"/>
</dbReference>
<keyword evidence="5" id="KW-0862">Zinc</keyword>
<keyword evidence="3" id="KW-0479">Metal-binding</keyword>
<evidence type="ECO:0000256" key="2">
    <source>
        <dbReference type="ARBA" id="ARBA00022670"/>
    </source>
</evidence>
<dbReference type="SUPFAM" id="SSF55486">
    <property type="entry name" value="Metalloproteases ('zincins'), catalytic domain"/>
    <property type="match status" value="1"/>
</dbReference>
<evidence type="ECO:0000256" key="4">
    <source>
        <dbReference type="ARBA" id="ARBA00022801"/>
    </source>
</evidence>
<evidence type="ECO:0000259" key="8">
    <source>
        <dbReference type="Pfam" id="PF02868"/>
    </source>
</evidence>
<dbReference type="InterPro" id="IPR052759">
    <property type="entry name" value="Metalloprotease_M4"/>
</dbReference>
<gene>
    <name evidence="9" type="ORF">BLS_006797</name>
    <name evidence="10" type="ORF">EG327_007762</name>
    <name evidence="11" type="ORF">EG328_010022</name>
</gene>
<evidence type="ECO:0000256" key="5">
    <source>
        <dbReference type="ARBA" id="ARBA00022833"/>
    </source>
</evidence>
<dbReference type="AlphaFoldDB" id="A0A8H3Z2D4"/>
<dbReference type="EMBL" id="WNWR01000472">
    <property type="protein sequence ID" value="KAE9977381.1"/>
    <property type="molecule type" value="Genomic_DNA"/>
</dbReference>
<dbReference type="GO" id="GO:0006508">
    <property type="term" value="P:proteolysis"/>
    <property type="evidence" value="ECO:0007669"/>
    <property type="project" value="UniProtKB-KW"/>
</dbReference>
<comment type="caution">
    <text evidence="10">The sequence shown here is derived from an EMBL/GenBank/DDBJ whole genome shotgun (WGS) entry which is preliminary data.</text>
</comment>
<evidence type="ECO:0000313" key="10">
    <source>
        <dbReference type="EMBL" id="KAE9977381.1"/>
    </source>
</evidence>
<dbReference type="PANTHER" id="PTHR43579">
    <property type="match status" value="1"/>
</dbReference>
<dbReference type="Pfam" id="PF02868">
    <property type="entry name" value="Peptidase_M4_C"/>
    <property type="match status" value="2"/>
</dbReference>
<proteinExistence type="inferred from homology"/>
<evidence type="ECO:0000256" key="1">
    <source>
        <dbReference type="ARBA" id="ARBA00009388"/>
    </source>
</evidence>
<dbReference type="Gene3D" id="1.10.390.10">
    <property type="entry name" value="Neutral Protease Domain 2"/>
    <property type="match status" value="1"/>
</dbReference>
<keyword evidence="13" id="KW-1185">Reference proteome</keyword>
<reference evidence="10 13" key="1">
    <citation type="submission" date="2019-07" db="EMBL/GenBank/DDBJ databases">
        <title>Venturia inaequalis Genome Resource.</title>
        <authorList>
            <person name="Lichtner F.J."/>
        </authorList>
    </citation>
    <scope>NUCLEOTIDE SEQUENCE [LARGE SCALE GENOMIC DNA]</scope>
    <source>
        <strain evidence="11 12">120213</strain>
        <strain evidence="9">Bline_iso_100314</strain>
        <strain evidence="10 13">DMI_063113</strain>
    </source>
</reference>
<dbReference type="InterPro" id="IPR001570">
    <property type="entry name" value="Peptidase_M4_C_domain"/>
</dbReference>
<evidence type="ECO:0000313" key="12">
    <source>
        <dbReference type="Proteomes" id="UP000447873"/>
    </source>
</evidence>
<dbReference type="InterPro" id="IPR027268">
    <property type="entry name" value="Peptidase_M4/M1_CTD_sf"/>
</dbReference>
<keyword evidence="6" id="KW-0482">Metalloprotease</keyword>
<dbReference type="PRINTS" id="PR00730">
    <property type="entry name" value="THERMOLYSIN"/>
</dbReference>
<protein>
    <recommendedName>
        <fullName evidence="14">Neutral metalloproteinase</fullName>
    </recommendedName>
</protein>
<keyword evidence="4" id="KW-0378">Hydrolase</keyword>
<dbReference type="Gene3D" id="3.10.170.10">
    <property type="match status" value="1"/>
</dbReference>
<accession>A0A8H3Z2D4</accession>
<dbReference type="PANTHER" id="PTHR43579:SF1">
    <property type="entry name" value="NEUTRAL METALLOPROTEINASE"/>
    <property type="match status" value="1"/>
</dbReference>
<feature type="domain" description="Peptidase M4" evidence="7">
    <location>
        <begin position="116"/>
        <end position="192"/>
    </location>
</feature>
<evidence type="ECO:0000313" key="9">
    <source>
        <dbReference type="EMBL" id="KAE9966798.1"/>
    </source>
</evidence>
<dbReference type="GO" id="GO:0046872">
    <property type="term" value="F:metal ion binding"/>
    <property type="evidence" value="ECO:0007669"/>
    <property type="project" value="UniProtKB-KW"/>
</dbReference>
<dbReference type="Proteomes" id="UP000447873">
    <property type="component" value="Unassembled WGS sequence"/>
</dbReference>
<evidence type="ECO:0000313" key="13">
    <source>
        <dbReference type="Proteomes" id="UP000490939"/>
    </source>
</evidence>
<evidence type="ECO:0000259" key="7">
    <source>
        <dbReference type="Pfam" id="PF01447"/>
    </source>
</evidence>
<evidence type="ECO:0008006" key="14">
    <source>
        <dbReference type="Google" id="ProtNLM"/>
    </source>
</evidence>